<feature type="compositionally biased region" description="Basic residues" evidence="1">
    <location>
        <begin position="58"/>
        <end position="69"/>
    </location>
</feature>
<dbReference type="AlphaFoldDB" id="A0AAV6UAA3"/>
<gene>
    <name evidence="2" type="ORF">JTE90_024704</name>
</gene>
<feature type="region of interest" description="Disordered" evidence="1">
    <location>
        <begin position="39"/>
        <end position="83"/>
    </location>
</feature>
<organism evidence="2 3">
    <name type="scientific">Oedothorax gibbosus</name>
    <dbReference type="NCBI Taxonomy" id="931172"/>
    <lineage>
        <taxon>Eukaryota</taxon>
        <taxon>Metazoa</taxon>
        <taxon>Ecdysozoa</taxon>
        <taxon>Arthropoda</taxon>
        <taxon>Chelicerata</taxon>
        <taxon>Arachnida</taxon>
        <taxon>Araneae</taxon>
        <taxon>Araneomorphae</taxon>
        <taxon>Entelegynae</taxon>
        <taxon>Araneoidea</taxon>
        <taxon>Linyphiidae</taxon>
        <taxon>Erigoninae</taxon>
        <taxon>Oedothorax</taxon>
    </lineage>
</organism>
<dbReference type="Proteomes" id="UP000827092">
    <property type="component" value="Unassembled WGS sequence"/>
</dbReference>
<evidence type="ECO:0000256" key="1">
    <source>
        <dbReference type="SAM" id="MobiDB-lite"/>
    </source>
</evidence>
<evidence type="ECO:0000313" key="3">
    <source>
        <dbReference type="Proteomes" id="UP000827092"/>
    </source>
</evidence>
<proteinExistence type="predicted"/>
<dbReference type="EMBL" id="JAFNEN010000539">
    <property type="protein sequence ID" value="KAG8180955.1"/>
    <property type="molecule type" value="Genomic_DNA"/>
</dbReference>
<comment type="caution">
    <text evidence="2">The sequence shown here is derived from an EMBL/GenBank/DDBJ whole genome shotgun (WGS) entry which is preliminary data.</text>
</comment>
<protein>
    <submittedName>
        <fullName evidence="2">Uncharacterized protein</fullName>
    </submittedName>
</protein>
<name>A0AAV6UAA3_9ARAC</name>
<feature type="region of interest" description="Disordered" evidence="1">
    <location>
        <begin position="1"/>
        <end position="24"/>
    </location>
</feature>
<accession>A0AAV6UAA3</accession>
<keyword evidence="3" id="KW-1185">Reference proteome</keyword>
<evidence type="ECO:0000313" key="2">
    <source>
        <dbReference type="EMBL" id="KAG8180955.1"/>
    </source>
</evidence>
<feature type="compositionally biased region" description="Basic and acidic residues" evidence="1">
    <location>
        <begin position="1"/>
        <end position="19"/>
    </location>
</feature>
<sequence>MKATLEKALEKRKQKDSKKTNAAKRTAAKLLEISTSKLDIGLPPKKKPRIKKVEARKPGRKTNTRRGTCRRQMDFDSSSEEDMPLSKICDDNTLIFMAMTMNTV</sequence>
<reference evidence="2 3" key="1">
    <citation type="journal article" date="2022" name="Nat. Ecol. Evol.">
        <title>A masculinizing supergene underlies an exaggerated male reproductive morph in a spider.</title>
        <authorList>
            <person name="Hendrickx F."/>
            <person name="De Corte Z."/>
            <person name="Sonet G."/>
            <person name="Van Belleghem S.M."/>
            <person name="Kostlbacher S."/>
            <person name="Vangestel C."/>
        </authorList>
    </citation>
    <scope>NUCLEOTIDE SEQUENCE [LARGE SCALE GENOMIC DNA]</scope>
    <source>
        <strain evidence="2">W744_W776</strain>
    </source>
</reference>